<gene>
    <name evidence="2" type="ORF">O181_106988</name>
</gene>
<organism evidence="2 3">
    <name type="scientific">Austropuccinia psidii MF-1</name>
    <dbReference type="NCBI Taxonomy" id="1389203"/>
    <lineage>
        <taxon>Eukaryota</taxon>
        <taxon>Fungi</taxon>
        <taxon>Dikarya</taxon>
        <taxon>Basidiomycota</taxon>
        <taxon>Pucciniomycotina</taxon>
        <taxon>Pucciniomycetes</taxon>
        <taxon>Pucciniales</taxon>
        <taxon>Sphaerophragmiaceae</taxon>
        <taxon>Austropuccinia</taxon>
    </lineage>
</organism>
<keyword evidence="3" id="KW-1185">Reference proteome</keyword>
<accession>A0A9Q3PMG0</accession>
<feature type="region of interest" description="Disordered" evidence="1">
    <location>
        <begin position="125"/>
        <end position="190"/>
    </location>
</feature>
<dbReference type="EMBL" id="AVOT02080547">
    <property type="protein sequence ID" value="MBW0567273.1"/>
    <property type="molecule type" value="Genomic_DNA"/>
</dbReference>
<proteinExistence type="predicted"/>
<feature type="compositionally biased region" description="Polar residues" evidence="1">
    <location>
        <begin position="126"/>
        <end position="137"/>
    </location>
</feature>
<feature type="compositionally biased region" description="Basic and acidic residues" evidence="1">
    <location>
        <begin position="161"/>
        <end position="175"/>
    </location>
</feature>
<evidence type="ECO:0000256" key="1">
    <source>
        <dbReference type="SAM" id="MobiDB-lite"/>
    </source>
</evidence>
<name>A0A9Q3PMG0_9BASI</name>
<evidence type="ECO:0000313" key="2">
    <source>
        <dbReference type="EMBL" id="MBW0567273.1"/>
    </source>
</evidence>
<evidence type="ECO:0000313" key="3">
    <source>
        <dbReference type="Proteomes" id="UP000765509"/>
    </source>
</evidence>
<dbReference type="AlphaFoldDB" id="A0A9Q3PMG0"/>
<reference evidence="2" key="1">
    <citation type="submission" date="2021-03" db="EMBL/GenBank/DDBJ databases">
        <title>Draft genome sequence of rust myrtle Austropuccinia psidii MF-1, a brazilian biotype.</title>
        <authorList>
            <person name="Quecine M.C."/>
            <person name="Pachon D.M.R."/>
            <person name="Bonatelli M.L."/>
            <person name="Correr F.H."/>
            <person name="Franceschini L.M."/>
            <person name="Leite T.F."/>
            <person name="Margarido G.R.A."/>
            <person name="Almeida C.A."/>
            <person name="Ferrarezi J.A."/>
            <person name="Labate C.A."/>
        </authorList>
    </citation>
    <scope>NUCLEOTIDE SEQUENCE</scope>
    <source>
        <strain evidence="2">MF-1</strain>
    </source>
</reference>
<protein>
    <submittedName>
        <fullName evidence="2">Uncharacterized protein</fullName>
    </submittedName>
</protein>
<sequence length="190" mass="20862">MSPSWASSLQCQKVFVEQRDVSKWTNAGGPIPVGGRPIYSSAAVPISRINTQVEVVNNPVGHQSSTSPSQPPAKRFQSFLIPNTPRNLQPTLATIPTSLPPASPSFSHTRPIIIPAVISSPIQQSRASPIVTSQQLQPEASSSRRREELSPLPFPVTQVFQKRDHWPIQVTREDPNTASENQDSVARLFR</sequence>
<comment type="caution">
    <text evidence="2">The sequence shown here is derived from an EMBL/GenBank/DDBJ whole genome shotgun (WGS) entry which is preliminary data.</text>
</comment>
<dbReference type="Proteomes" id="UP000765509">
    <property type="component" value="Unassembled WGS sequence"/>
</dbReference>